<reference evidence="1" key="1">
    <citation type="journal article" date="2023" name="Genome Biol. Evol.">
        <title>Long-read-based Genome Assembly of Drosophila gunungcola Reveals Fewer Chemosensory Genes in Flower-breeding Species.</title>
        <authorList>
            <person name="Negi A."/>
            <person name="Liao B.Y."/>
            <person name="Yeh S.D."/>
        </authorList>
    </citation>
    <scope>NUCLEOTIDE SEQUENCE</scope>
    <source>
        <strain evidence="1">Sukarami</strain>
    </source>
</reference>
<organism evidence="1 2">
    <name type="scientific">Drosophila gunungcola</name>
    <name type="common">fruit fly</name>
    <dbReference type="NCBI Taxonomy" id="103775"/>
    <lineage>
        <taxon>Eukaryota</taxon>
        <taxon>Metazoa</taxon>
        <taxon>Ecdysozoa</taxon>
        <taxon>Arthropoda</taxon>
        <taxon>Hexapoda</taxon>
        <taxon>Insecta</taxon>
        <taxon>Pterygota</taxon>
        <taxon>Neoptera</taxon>
        <taxon>Endopterygota</taxon>
        <taxon>Diptera</taxon>
        <taxon>Brachycera</taxon>
        <taxon>Muscomorpha</taxon>
        <taxon>Ephydroidea</taxon>
        <taxon>Drosophilidae</taxon>
        <taxon>Drosophila</taxon>
        <taxon>Sophophora</taxon>
    </lineage>
</organism>
<dbReference type="Proteomes" id="UP001059596">
    <property type="component" value="Chromosome 3R"/>
</dbReference>
<evidence type="ECO:0000313" key="2">
    <source>
        <dbReference type="Proteomes" id="UP001059596"/>
    </source>
</evidence>
<name>A0A9Q0BUS4_9MUSC</name>
<dbReference type="EMBL" id="JAMKOV010000001">
    <property type="protein sequence ID" value="KAI8045467.1"/>
    <property type="molecule type" value="Genomic_DNA"/>
</dbReference>
<gene>
    <name evidence="1" type="ORF">M5D96_001648</name>
</gene>
<protein>
    <submittedName>
        <fullName evidence="1">Uncharacterized protein</fullName>
    </submittedName>
</protein>
<sequence length="86" mass="9793">MLTWKLKSSTRTLDQKWSTSSIKRKPSSYVRSNTCLVQLSPVPDASIFYSCKLTVFFASCLIMSKIYPAFPSVRHKKLQISNNCVV</sequence>
<keyword evidence="2" id="KW-1185">Reference proteome</keyword>
<dbReference type="AlphaFoldDB" id="A0A9Q0BUS4"/>
<evidence type="ECO:0000313" key="1">
    <source>
        <dbReference type="EMBL" id="KAI8045467.1"/>
    </source>
</evidence>
<comment type="caution">
    <text evidence="1">The sequence shown here is derived from an EMBL/GenBank/DDBJ whole genome shotgun (WGS) entry which is preliminary data.</text>
</comment>
<accession>A0A9Q0BUS4</accession>
<proteinExistence type="predicted"/>